<dbReference type="EMBL" id="BAAAJK010000004">
    <property type="protein sequence ID" value="GAA1382913.1"/>
    <property type="molecule type" value="Genomic_DNA"/>
</dbReference>
<proteinExistence type="predicted"/>
<keyword evidence="2" id="KW-1185">Reference proteome</keyword>
<dbReference type="RefSeq" id="WP_344019045.1">
    <property type="nucleotide sequence ID" value="NZ_BAAAJK010000004.1"/>
</dbReference>
<comment type="caution">
    <text evidence="1">The sequence shown here is derived from an EMBL/GenBank/DDBJ whole genome shotgun (WGS) entry which is preliminary data.</text>
</comment>
<dbReference type="Proteomes" id="UP001501414">
    <property type="component" value="Unassembled WGS sequence"/>
</dbReference>
<sequence length="58" mass="6213">MIAPPKRLVDAVDRAAEMTAAIDHAVKISGVTDPLDVLDVRLAVLLIFLSDPAEESSR</sequence>
<gene>
    <name evidence="1" type="ORF">GCM10009613_11560</name>
</gene>
<accession>A0ABN1XJ53</accession>
<name>A0ABN1XJ53_9PSEU</name>
<organism evidence="1 2">
    <name type="scientific">Pseudonocardia kongjuensis</name>
    <dbReference type="NCBI Taxonomy" id="102227"/>
    <lineage>
        <taxon>Bacteria</taxon>
        <taxon>Bacillati</taxon>
        <taxon>Actinomycetota</taxon>
        <taxon>Actinomycetes</taxon>
        <taxon>Pseudonocardiales</taxon>
        <taxon>Pseudonocardiaceae</taxon>
        <taxon>Pseudonocardia</taxon>
    </lineage>
</organism>
<reference evidence="1 2" key="1">
    <citation type="journal article" date="2019" name="Int. J. Syst. Evol. Microbiol.">
        <title>The Global Catalogue of Microorganisms (GCM) 10K type strain sequencing project: providing services to taxonomists for standard genome sequencing and annotation.</title>
        <authorList>
            <consortium name="The Broad Institute Genomics Platform"/>
            <consortium name="The Broad Institute Genome Sequencing Center for Infectious Disease"/>
            <person name="Wu L."/>
            <person name="Ma J."/>
        </authorList>
    </citation>
    <scope>NUCLEOTIDE SEQUENCE [LARGE SCALE GENOMIC DNA]</scope>
    <source>
        <strain evidence="1 2">JCM 11896</strain>
    </source>
</reference>
<evidence type="ECO:0000313" key="1">
    <source>
        <dbReference type="EMBL" id="GAA1382913.1"/>
    </source>
</evidence>
<evidence type="ECO:0000313" key="2">
    <source>
        <dbReference type="Proteomes" id="UP001501414"/>
    </source>
</evidence>
<protein>
    <submittedName>
        <fullName evidence="1">Uncharacterized protein</fullName>
    </submittedName>
</protein>